<organism evidence="1 2">
    <name type="scientific">Agrococcus baldri</name>
    <dbReference type="NCBI Taxonomy" id="153730"/>
    <lineage>
        <taxon>Bacteria</taxon>
        <taxon>Bacillati</taxon>
        <taxon>Actinomycetota</taxon>
        <taxon>Actinomycetes</taxon>
        <taxon>Micrococcales</taxon>
        <taxon>Microbacteriaceae</taxon>
        <taxon>Agrococcus</taxon>
    </lineage>
</organism>
<dbReference type="EMBL" id="FOZN01000003">
    <property type="protein sequence ID" value="SFS14484.1"/>
    <property type="molecule type" value="Genomic_DNA"/>
</dbReference>
<comment type="caution">
    <text evidence="1">The sequence shown here is derived from an EMBL/GenBank/DDBJ whole genome shotgun (WGS) entry which is preliminary data.</text>
</comment>
<dbReference type="Proteomes" id="UP000198506">
    <property type="component" value="Unassembled WGS sequence"/>
</dbReference>
<evidence type="ECO:0000313" key="1">
    <source>
        <dbReference type="EMBL" id="SFS14484.1"/>
    </source>
</evidence>
<keyword evidence="2" id="KW-1185">Reference proteome</keyword>
<dbReference type="RefSeq" id="WP_092918173.1">
    <property type="nucleotide sequence ID" value="NZ_FOZN01000003.1"/>
</dbReference>
<accession>A0AA94HNZ6</accession>
<gene>
    <name evidence="1" type="ORF">SAMN04487783_1853</name>
</gene>
<name>A0AA94HNZ6_9MICO</name>
<reference evidence="1 2" key="1">
    <citation type="submission" date="2016-10" db="EMBL/GenBank/DDBJ databases">
        <authorList>
            <person name="Varghese N."/>
            <person name="Submissions S."/>
        </authorList>
    </citation>
    <scope>NUCLEOTIDE SEQUENCE [LARGE SCALE GENOMIC DNA]</scope>
    <source>
        <strain evidence="1 2">IAM 15147</strain>
    </source>
</reference>
<protein>
    <submittedName>
        <fullName evidence="1">Uncharacterized protein</fullName>
    </submittedName>
</protein>
<proteinExistence type="predicted"/>
<evidence type="ECO:0000313" key="2">
    <source>
        <dbReference type="Proteomes" id="UP000198506"/>
    </source>
</evidence>
<dbReference type="AlphaFoldDB" id="A0AA94HNZ6"/>
<sequence>MVADVVVAATPIAALTEEAVQTAFALRLMTESQVVRVSERRMAAGLPLTERERTTALRLSDEFDAVAADWWSEPPVRVRDLLDEISSGSLRVVLVFLVASAAERIPDDEAAVWEIESILDSLDVGGLFANDRFFSAGSRGRWRNGEGIRIAALREAKQLS</sequence>